<dbReference type="PROSITE" id="PS51257">
    <property type="entry name" value="PROKAR_LIPOPROTEIN"/>
    <property type="match status" value="1"/>
</dbReference>
<name>A0AAD1UEA3_EUPCR</name>
<feature type="transmembrane region" description="Helical" evidence="5">
    <location>
        <begin position="259"/>
        <end position="279"/>
    </location>
</feature>
<protein>
    <recommendedName>
        <fullName evidence="8">Tetraspanin family protein</fullName>
    </recommendedName>
</protein>
<reference evidence="6" key="1">
    <citation type="submission" date="2023-07" db="EMBL/GenBank/DDBJ databases">
        <authorList>
            <consortium name="AG Swart"/>
            <person name="Singh M."/>
            <person name="Singh A."/>
            <person name="Seah K."/>
            <person name="Emmerich C."/>
        </authorList>
    </citation>
    <scope>NUCLEOTIDE SEQUENCE</scope>
    <source>
        <strain evidence="6">DP1</strain>
    </source>
</reference>
<evidence type="ECO:0000256" key="4">
    <source>
        <dbReference type="ARBA" id="ARBA00023136"/>
    </source>
</evidence>
<feature type="transmembrane region" description="Helical" evidence="5">
    <location>
        <begin position="54"/>
        <end position="76"/>
    </location>
</feature>
<dbReference type="Proteomes" id="UP001295684">
    <property type="component" value="Unassembled WGS sequence"/>
</dbReference>
<evidence type="ECO:0000256" key="2">
    <source>
        <dbReference type="ARBA" id="ARBA00022692"/>
    </source>
</evidence>
<evidence type="ECO:0000313" key="6">
    <source>
        <dbReference type="EMBL" id="CAI2363548.1"/>
    </source>
</evidence>
<keyword evidence="7" id="KW-1185">Reference proteome</keyword>
<keyword evidence="4 5" id="KW-0472">Membrane</keyword>
<proteinExistence type="predicted"/>
<comment type="subcellular location">
    <subcellularLocation>
        <location evidence="1">Membrane</location>
        <topology evidence="1">Multi-pass membrane protein</topology>
    </subcellularLocation>
</comment>
<feature type="transmembrane region" description="Helical" evidence="5">
    <location>
        <begin position="12"/>
        <end position="34"/>
    </location>
</feature>
<dbReference type="GO" id="GO:0016020">
    <property type="term" value="C:membrane"/>
    <property type="evidence" value="ECO:0007669"/>
    <property type="project" value="UniProtKB-SubCell"/>
</dbReference>
<comment type="caution">
    <text evidence="6">The sequence shown here is derived from an EMBL/GenBank/DDBJ whole genome shotgun (WGS) entry which is preliminary data.</text>
</comment>
<dbReference type="AlphaFoldDB" id="A0AAD1UEA3"/>
<dbReference type="Pfam" id="PF00335">
    <property type="entry name" value="Tetraspanin"/>
    <property type="match status" value="1"/>
</dbReference>
<evidence type="ECO:0000256" key="3">
    <source>
        <dbReference type="ARBA" id="ARBA00022989"/>
    </source>
</evidence>
<evidence type="ECO:0000256" key="1">
    <source>
        <dbReference type="ARBA" id="ARBA00004141"/>
    </source>
</evidence>
<dbReference type="InterPro" id="IPR018499">
    <property type="entry name" value="Tetraspanin/Peripherin"/>
</dbReference>
<organism evidence="6 7">
    <name type="scientific">Euplotes crassus</name>
    <dbReference type="NCBI Taxonomy" id="5936"/>
    <lineage>
        <taxon>Eukaryota</taxon>
        <taxon>Sar</taxon>
        <taxon>Alveolata</taxon>
        <taxon>Ciliophora</taxon>
        <taxon>Intramacronucleata</taxon>
        <taxon>Spirotrichea</taxon>
        <taxon>Hypotrichia</taxon>
        <taxon>Euplotida</taxon>
        <taxon>Euplotidae</taxon>
        <taxon>Moneuplotes</taxon>
    </lineage>
</organism>
<evidence type="ECO:0008006" key="8">
    <source>
        <dbReference type="Google" id="ProtNLM"/>
    </source>
</evidence>
<evidence type="ECO:0000313" key="7">
    <source>
        <dbReference type="Proteomes" id="UP001295684"/>
    </source>
</evidence>
<evidence type="ECO:0000256" key="5">
    <source>
        <dbReference type="SAM" id="Phobius"/>
    </source>
</evidence>
<dbReference type="EMBL" id="CAMPGE010004700">
    <property type="protein sequence ID" value="CAI2363548.1"/>
    <property type="molecule type" value="Genomic_DNA"/>
</dbReference>
<gene>
    <name evidence="6" type="ORF">ECRASSUSDP1_LOCUS4884</name>
</gene>
<keyword evidence="2 5" id="KW-0812">Transmembrane</keyword>
<sequence>MCYFPPKCVKVALFFVSFFLIACGAVSIWFAVAAKNMAIYGIIGEIFNVDIQQILYLVFLILGIFLFFVFMCGGCIAYKRFCLVHCCFAYMVTLSFFLFLGVGIALIVVTGMIAEEIDKVCVDSGSSSISESFKDLYDKADNIYCVNSAAGCECYVNSTRLSGSGYTMVNSSSTVIRVQQCSDHLEEAYEGYNVDFEDSSEIEEYLGYFGEIEKDYKCSGMCSLNDKYYFSDINIGAPEKRCIDAIRNDIILGDVRNYGIGYTVSGAVLFVIWFVQYGLCCRRQRNPRQGQTKNF</sequence>
<feature type="transmembrane region" description="Helical" evidence="5">
    <location>
        <begin position="88"/>
        <end position="114"/>
    </location>
</feature>
<keyword evidence="3 5" id="KW-1133">Transmembrane helix</keyword>
<accession>A0AAD1UEA3</accession>